<feature type="region of interest" description="Disordered" evidence="1">
    <location>
        <begin position="259"/>
        <end position="294"/>
    </location>
</feature>
<gene>
    <name evidence="2" type="ORF">N0V83_004825</name>
</gene>
<feature type="compositionally biased region" description="Basic residues" evidence="1">
    <location>
        <begin position="259"/>
        <end position="271"/>
    </location>
</feature>
<dbReference type="Proteomes" id="UP001140560">
    <property type="component" value="Unassembled WGS sequence"/>
</dbReference>
<dbReference type="OrthoDB" id="3732509at2759"/>
<keyword evidence="3" id="KW-1185">Reference proteome</keyword>
<proteinExistence type="predicted"/>
<evidence type="ECO:0000256" key="1">
    <source>
        <dbReference type="SAM" id="MobiDB-lite"/>
    </source>
</evidence>
<reference evidence="2" key="1">
    <citation type="submission" date="2022-10" db="EMBL/GenBank/DDBJ databases">
        <title>Tapping the CABI collections for fungal endophytes: first genome assemblies for Collariella, Neodidymelliopsis, Ascochyta clinopodiicola, Didymella pomorum, Didymosphaeria variabile, Neocosmospora piperis and Neocucurbitaria cava.</title>
        <authorList>
            <person name="Hill R."/>
        </authorList>
    </citation>
    <scope>NUCLEOTIDE SEQUENCE</scope>
    <source>
        <strain evidence="2">IMI 356814</strain>
    </source>
</reference>
<evidence type="ECO:0000313" key="3">
    <source>
        <dbReference type="Proteomes" id="UP001140560"/>
    </source>
</evidence>
<dbReference type="EMBL" id="JAPEUY010000007">
    <property type="protein sequence ID" value="KAJ4371605.1"/>
    <property type="molecule type" value="Genomic_DNA"/>
</dbReference>
<dbReference type="AlphaFoldDB" id="A0A9W8YCQ4"/>
<comment type="caution">
    <text evidence="2">The sequence shown here is derived from an EMBL/GenBank/DDBJ whole genome shotgun (WGS) entry which is preliminary data.</text>
</comment>
<protein>
    <submittedName>
        <fullName evidence="2">Uncharacterized protein</fullName>
    </submittedName>
</protein>
<sequence length="294" mass="33343">MTKMVQLHCPSTGQTVDKFVISPFQTHEQVIQGIRIRLGIQHAALYTTDAKLITNFDSLQEDQRVLVAATSSELMLPDAPTGFILYDGEESDEVDPTTEGFEQPWEDLTEREKCDHILSLVEQKPTTRNKLRITRPYQSVQPDLFTMHLNSISPTEAEALIDQRWRTTVEHFLPDALKPAKPKTSGKFWDEQVVATLSVLSSFTHGQSRLAREFLEEAVSMRMERSVDDDKDSIVRGQDVIDAVALVYERAGVIPAKLTKHKSAKVKQKERRKAEKEKAVKEKKNAEARRGSGW</sequence>
<organism evidence="2 3">
    <name type="scientific">Neocucurbitaria cava</name>
    <dbReference type="NCBI Taxonomy" id="798079"/>
    <lineage>
        <taxon>Eukaryota</taxon>
        <taxon>Fungi</taxon>
        <taxon>Dikarya</taxon>
        <taxon>Ascomycota</taxon>
        <taxon>Pezizomycotina</taxon>
        <taxon>Dothideomycetes</taxon>
        <taxon>Pleosporomycetidae</taxon>
        <taxon>Pleosporales</taxon>
        <taxon>Pleosporineae</taxon>
        <taxon>Cucurbitariaceae</taxon>
        <taxon>Neocucurbitaria</taxon>
    </lineage>
</organism>
<accession>A0A9W8YCQ4</accession>
<feature type="compositionally biased region" description="Basic and acidic residues" evidence="1">
    <location>
        <begin position="272"/>
        <end position="294"/>
    </location>
</feature>
<evidence type="ECO:0000313" key="2">
    <source>
        <dbReference type="EMBL" id="KAJ4371605.1"/>
    </source>
</evidence>
<name>A0A9W8YCQ4_9PLEO</name>